<dbReference type="PANTHER" id="PTHR30482:SF1">
    <property type="entry name" value="BRANCHED-CHAIN AMINO ACID TRANSPORT PERMEASE PROTEIN LIVM-RELATED"/>
    <property type="match status" value="1"/>
</dbReference>
<evidence type="ECO:0000256" key="2">
    <source>
        <dbReference type="ARBA" id="ARBA00022475"/>
    </source>
</evidence>
<dbReference type="InterPro" id="IPR001851">
    <property type="entry name" value="ABC_transp_permease"/>
</dbReference>
<evidence type="ECO:0000256" key="5">
    <source>
        <dbReference type="ARBA" id="ARBA00023136"/>
    </source>
</evidence>
<feature type="transmembrane region" description="Helical" evidence="6">
    <location>
        <begin position="280"/>
        <end position="301"/>
    </location>
</feature>
<evidence type="ECO:0000256" key="6">
    <source>
        <dbReference type="SAM" id="Phobius"/>
    </source>
</evidence>
<keyword evidence="2" id="KW-1003">Cell membrane</keyword>
<dbReference type="STRING" id="59750.AWC31_31575"/>
<dbReference type="CDD" id="cd06581">
    <property type="entry name" value="TM_PBP1_LivM_like"/>
    <property type="match status" value="1"/>
</dbReference>
<keyword evidence="3 6" id="KW-0812">Transmembrane</keyword>
<dbReference type="Pfam" id="PF02653">
    <property type="entry name" value="BPD_transp_2"/>
    <property type="match status" value="1"/>
</dbReference>
<protein>
    <recommendedName>
        <fullName evidence="9">Branched-chain amino acid ABC transporter permease</fullName>
    </recommendedName>
</protein>
<evidence type="ECO:0000313" key="8">
    <source>
        <dbReference type="Proteomes" id="UP000070612"/>
    </source>
</evidence>
<gene>
    <name evidence="7" type="ORF">AFM11_35660</name>
</gene>
<evidence type="ECO:0000313" key="7">
    <source>
        <dbReference type="EMBL" id="KWX19475.1"/>
    </source>
</evidence>
<dbReference type="InterPro" id="IPR043428">
    <property type="entry name" value="LivM-like"/>
</dbReference>
<accession>A0A132PAW3</accession>
<comment type="subcellular location">
    <subcellularLocation>
        <location evidence="1">Cell membrane</location>
        <topology evidence="1">Multi-pass membrane protein</topology>
    </subcellularLocation>
</comment>
<keyword evidence="5 6" id="KW-0472">Membrane</keyword>
<keyword evidence="4 6" id="KW-1133">Transmembrane helix</keyword>
<feature type="transmembrane region" description="Helical" evidence="6">
    <location>
        <begin position="33"/>
        <end position="51"/>
    </location>
</feature>
<organism evidence="7 8">
    <name type="scientific">Mycolicibacterium wolinskyi</name>
    <dbReference type="NCBI Taxonomy" id="59750"/>
    <lineage>
        <taxon>Bacteria</taxon>
        <taxon>Bacillati</taxon>
        <taxon>Actinomycetota</taxon>
        <taxon>Actinomycetes</taxon>
        <taxon>Mycobacteriales</taxon>
        <taxon>Mycobacteriaceae</taxon>
        <taxon>Mycolicibacterium</taxon>
    </lineage>
</organism>
<dbReference type="Proteomes" id="UP000070612">
    <property type="component" value="Unassembled WGS sequence"/>
</dbReference>
<feature type="transmembrane region" description="Helical" evidence="6">
    <location>
        <begin position="200"/>
        <end position="219"/>
    </location>
</feature>
<dbReference type="EMBL" id="LGTW01000046">
    <property type="protein sequence ID" value="KWX19475.1"/>
    <property type="molecule type" value="Genomic_DNA"/>
</dbReference>
<reference evidence="7 8" key="1">
    <citation type="submission" date="2015-07" db="EMBL/GenBank/DDBJ databases">
        <title>A draft genome sequence of Mycobacterium wolinskyi.</title>
        <authorList>
            <person name="de Man T.J."/>
            <person name="Perry K.A."/>
            <person name="Coulliette A.D."/>
            <person name="Jensen B."/>
            <person name="Toney N.C."/>
            <person name="Limbago B.M."/>
            <person name="Noble-Wang J."/>
        </authorList>
    </citation>
    <scope>NUCLEOTIDE SEQUENCE [LARGE SCALE GENOMIC DNA]</scope>
    <source>
        <strain evidence="7 8">CDC_01</strain>
    </source>
</reference>
<dbReference type="RefSeq" id="WP_067859893.1">
    <property type="nucleotide sequence ID" value="NZ_LGTW01000046.1"/>
</dbReference>
<proteinExistence type="predicted"/>
<feature type="transmembrane region" description="Helical" evidence="6">
    <location>
        <begin position="6"/>
        <end position="26"/>
    </location>
</feature>
<dbReference type="GO" id="GO:0005886">
    <property type="term" value="C:plasma membrane"/>
    <property type="evidence" value="ECO:0007669"/>
    <property type="project" value="UniProtKB-SubCell"/>
</dbReference>
<name>A0A132PAW3_9MYCO</name>
<sequence length="329" mass="34273">MSTLLIVGGLAILIGIYAVAALALNLQFGFGGMVNFGVAAFFGIGAYAYALTVMPAQSGSYTYILGLGLPWWAGTIIGGLAAALLALVVGCGLLRIGGEYLAVVALALAEVMRELFINQPAIANGARGLLDAPVPSLDSIPGRAQSLYVAALVLVILGISFLVFRRVTQSAYGRSLLAVNQNEAVARSLGVNVYAVKLKAFVFASFFMGLAGVMYVWYLSILTPTFFNVNITFTVFIALIIGGIGSNAGAVLGAVVLLGLREGLTYIEAGFLTSEVMASLQDALQGLVLILILLFWPGGLFRPRLANYPRPGTTNLSAPVLATTAAGGR</sequence>
<evidence type="ECO:0000256" key="3">
    <source>
        <dbReference type="ARBA" id="ARBA00022692"/>
    </source>
</evidence>
<keyword evidence="8" id="KW-1185">Reference proteome</keyword>
<dbReference type="PATRIC" id="fig|59750.3.peg.5867"/>
<feature type="transmembrane region" description="Helical" evidence="6">
    <location>
        <begin position="231"/>
        <end position="260"/>
    </location>
</feature>
<comment type="caution">
    <text evidence="7">The sequence shown here is derived from an EMBL/GenBank/DDBJ whole genome shotgun (WGS) entry which is preliminary data.</text>
</comment>
<feature type="transmembrane region" description="Helical" evidence="6">
    <location>
        <begin position="146"/>
        <end position="164"/>
    </location>
</feature>
<dbReference type="AlphaFoldDB" id="A0A132PAW3"/>
<evidence type="ECO:0000256" key="1">
    <source>
        <dbReference type="ARBA" id="ARBA00004651"/>
    </source>
</evidence>
<evidence type="ECO:0000256" key="4">
    <source>
        <dbReference type="ARBA" id="ARBA00022989"/>
    </source>
</evidence>
<dbReference type="GO" id="GO:0015658">
    <property type="term" value="F:branched-chain amino acid transmembrane transporter activity"/>
    <property type="evidence" value="ECO:0007669"/>
    <property type="project" value="InterPro"/>
</dbReference>
<feature type="transmembrane region" description="Helical" evidence="6">
    <location>
        <begin position="71"/>
        <end position="94"/>
    </location>
</feature>
<evidence type="ECO:0008006" key="9">
    <source>
        <dbReference type="Google" id="ProtNLM"/>
    </source>
</evidence>
<dbReference type="PANTHER" id="PTHR30482">
    <property type="entry name" value="HIGH-AFFINITY BRANCHED-CHAIN AMINO ACID TRANSPORT SYSTEM PERMEASE"/>
    <property type="match status" value="1"/>
</dbReference>